<dbReference type="SMART" id="SM00249">
    <property type="entry name" value="PHD"/>
    <property type="match status" value="3"/>
</dbReference>
<dbReference type="Proteomes" id="UP000230069">
    <property type="component" value="Unassembled WGS sequence"/>
</dbReference>
<dbReference type="Gene3D" id="3.30.40.10">
    <property type="entry name" value="Zinc/RING finger domain, C3HC4 (zinc finger)"/>
    <property type="match status" value="2"/>
</dbReference>
<keyword evidence="5" id="KW-0539">Nucleus</keyword>
<feature type="domain" description="Zinc finger PHD-type" evidence="7">
    <location>
        <begin position="366"/>
        <end position="432"/>
    </location>
</feature>
<protein>
    <recommendedName>
        <fullName evidence="7">Zinc finger PHD-type domain-containing protein</fullName>
    </recommendedName>
</protein>
<dbReference type="InterPro" id="IPR058939">
    <property type="entry name" value="Mtase_EDM2"/>
</dbReference>
<dbReference type="AlphaFoldDB" id="A0A2G5D461"/>
<dbReference type="InterPro" id="IPR013083">
    <property type="entry name" value="Znf_RING/FYVE/PHD"/>
</dbReference>
<evidence type="ECO:0000313" key="8">
    <source>
        <dbReference type="EMBL" id="PIA38301.1"/>
    </source>
</evidence>
<dbReference type="OrthoDB" id="21264at2759"/>
<dbReference type="Pfam" id="PF26055">
    <property type="entry name" value="Mtase_EDM2"/>
    <property type="match status" value="1"/>
</dbReference>
<sequence length="1065" mass="121447">MYRSIGLESAFLHFSSCSSSSSTSSSSRKNNNSKKKMNNNDKMKTPRINEILSSSSYKCFFDNTFKHPITESCSIGKELRSCRRMDSSDDEVEVVAQSVTDYYFEDDQDEPISFAALPIRWSRSEASTSEEKHIFLHGTVDSGFERIHKKVIAWTFEYSNDRPEVSVLSTDKRWIKLQKPRKSFADTLRTILITIQCLYFLKKHPDKSESSMWRHLQEAFSFYKVKPSDNDVFNHLPLIHTAIRRDRTLEKSTFMHTILSYTKKRKVLDEQDVDYELAVKKAKLIIETDKDPKEQTETANVHLDLSDSVCALCDNGGELFCCDGGCLRAFHATEDADLGCKSLRLSKDQLHAPRFICKNCQYSRHQCFACGKLGSSNRANIAEVFPCSSETCGHFYHPRCVAKLLHPISESAADQIQKKIFAGESFTCPVHKCMHCKEIENDEVDELQFAICRRCPKVYHKGCLPGDISFETSVDKGIFQRAWKGLLPKNRILIYCMKHKIDKYNLAPVGDYIIFPDVQDKKKAFSPDLRSSEGERVAKKIGIASRSKPKRNPVSKPEVVKKPCALNHQKFNKTNAKQDSRVFDSRKKSQITDNSRFHSRDSVNCASVKGDKCSAIDETDIYLKDIYLKKKSLNKVPNKGLQLVKSKQQGSYGSESNRSMTHILATKNSSSSTVPLEDEMEMRKVDRKKEKSSFKTVEVVERSHEEALTQVYYSDNIVDNPVPPEQLEGSDKDVENTMQNVEDHSFSATKADYESGIFDNVTKSKAVENTIQNVEDHSVSDPKAEYKSEIFDNVTKAKIVDKLDCYAQDGDMVVNFCCHVNDFSCLMRQKLAITGKNCSSKHYDVFQSKGDFDLKEDDWKSVSEELLTGSRLIVGVKFPSVVQGVDVNKFINKILEFKPKLLLLICTRETERLIQKVSTYNLIWEDGELISCKSFVPGSMRHMTSEPPLLYLWSRWDWTNCHNSTALMHHHFSNEQKDTNMEVEANHSTDNANQIIVRDKISEVEDLKEVILEEPVQNLELSRERCESLIVDTLKLPILSVQDSSHFALGSQSTFLNKACGWLED</sequence>
<dbReference type="STRING" id="218851.A0A2G5D461"/>
<dbReference type="CDD" id="cd15565">
    <property type="entry name" value="PHD2_NSD"/>
    <property type="match status" value="1"/>
</dbReference>
<dbReference type="GO" id="GO:0005634">
    <property type="term" value="C:nucleus"/>
    <property type="evidence" value="ECO:0007669"/>
    <property type="project" value="UniProtKB-SubCell"/>
</dbReference>
<reference evidence="8 9" key="1">
    <citation type="submission" date="2017-09" db="EMBL/GenBank/DDBJ databases">
        <title>WGS assembly of Aquilegia coerulea Goldsmith.</title>
        <authorList>
            <person name="Hodges S."/>
            <person name="Kramer E."/>
            <person name="Nordborg M."/>
            <person name="Tomkins J."/>
            <person name="Borevitz J."/>
            <person name="Derieg N."/>
            <person name="Yan J."/>
            <person name="Mihaltcheva S."/>
            <person name="Hayes R.D."/>
            <person name="Rokhsar D."/>
        </authorList>
    </citation>
    <scope>NUCLEOTIDE SEQUENCE [LARGE SCALE GENOMIC DNA]</scope>
    <source>
        <strain evidence="9">cv. Goldsmith</strain>
    </source>
</reference>
<dbReference type="EMBL" id="KZ305045">
    <property type="protein sequence ID" value="PIA38301.1"/>
    <property type="molecule type" value="Genomic_DNA"/>
</dbReference>
<dbReference type="PANTHER" id="PTHR46235">
    <property type="entry name" value="PHD FINGER-CONTAINING PROTEIN DDB_G0268158"/>
    <property type="match status" value="1"/>
</dbReference>
<comment type="subcellular location">
    <subcellularLocation>
        <location evidence="1">Nucleus</location>
    </subcellularLocation>
</comment>
<evidence type="ECO:0000256" key="3">
    <source>
        <dbReference type="ARBA" id="ARBA00022771"/>
    </source>
</evidence>
<dbReference type="Pfam" id="PF22908">
    <property type="entry name" value="PHD_NSD"/>
    <property type="match status" value="1"/>
</dbReference>
<dbReference type="InterPro" id="IPR001965">
    <property type="entry name" value="Znf_PHD"/>
</dbReference>
<dbReference type="GO" id="GO:0008270">
    <property type="term" value="F:zinc ion binding"/>
    <property type="evidence" value="ECO:0007669"/>
    <property type="project" value="UniProtKB-KW"/>
</dbReference>
<feature type="region of interest" description="Disordered" evidence="6">
    <location>
        <begin position="575"/>
        <end position="595"/>
    </location>
</feature>
<feature type="domain" description="Zinc finger PHD-type" evidence="7">
    <location>
        <begin position="309"/>
        <end position="361"/>
    </location>
</feature>
<feature type="compositionally biased region" description="Low complexity" evidence="6">
    <location>
        <begin position="16"/>
        <end position="30"/>
    </location>
</feature>
<evidence type="ECO:0000256" key="5">
    <source>
        <dbReference type="ARBA" id="ARBA00023242"/>
    </source>
</evidence>
<feature type="compositionally biased region" description="Basic and acidic residues" evidence="6">
    <location>
        <begin position="576"/>
        <end position="587"/>
    </location>
</feature>
<dbReference type="Pfam" id="PF12047">
    <property type="entry name" value="DNMT1-RFD"/>
    <property type="match status" value="1"/>
</dbReference>
<evidence type="ECO:0000313" key="9">
    <source>
        <dbReference type="Proteomes" id="UP000230069"/>
    </source>
</evidence>
<gene>
    <name evidence="8" type="ORF">AQUCO_02800170v1</name>
</gene>
<dbReference type="InterPro" id="IPR055198">
    <property type="entry name" value="NSD_PHD"/>
</dbReference>
<evidence type="ECO:0000256" key="2">
    <source>
        <dbReference type="ARBA" id="ARBA00022723"/>
    </source>
</evidence>
<dbReference type="PANTHER" id="PTHR46235:SF13">
    <property type="entry name" value="EDM2-LIKE PROTEIN1"/>
    <property type="match status" value="1"/>
</dbReference>
<dbReference type="EMBL" id="KZ305045">
    <property type="protein sequence ID" value="PIA38302.1"/>
    <property type="molecule type" value="Genomic_DNA"/>
</dbReference>
<organism evidence="8 9">
    <name type="scientific">Aquilegia coerulea</name>
    <name type="common">Rocky mountain columbine</name>
    <dbReference type="NCBI Taxonomy" id="218851"/>
    <lineage>
        <taxon>Eukaryota</taxon>
        <taxon>Viridiplantae</taxon>
        <taxon>Streptophyta</taxon>
        <taxon>Embryophyta</taxon>
        <taxon>Tracheophyta</taxon>
        <taxon>Spermatophyta</taxon>
        <taxon>Magnoliopsida</taxon>
        <taxon>Ranunculales</taxon>
        <taxon>Ranunculaceae</taxon>
        <taxon>Thalictroideae</taxon>
        <taxon>Aquilegia</taxon>
    </lineage>
</organism>
<evidence type="ECO:0000259" key="7">
    <source>
        <dbReference type="SMART" id="SM00249"/>
    </source>
</evidence>
<keyword evidence="9" id="KW-1185">Reference proteome</keyword>
<evidence type="ECO:0000256" key="6">
    <source>
        <dbReference type="SAM" id="MobiDB-lite"/>
    </source>
</evidence>
<keyword evidence="3" id="KW-0863">Zinc-finger</keyword>
<evidence type="ECO:0000256" key="1">
    <source>
        <dbReference type="ARBA" id="ARBA00004123"/>
    </source>
</evidence>
<proteinExistence type="predicted"/>
<dbReference type="InterPro" id="IPR022702">
    <property type="entry name" value="Cytosine_MeTrfase1_RFD"/>
</dbReference>
<name>A0A2G5D461_AQUCA</name>
<feature type="region of interest" description="Disordered" evidence="6">
    <location>
        <begin position="16"/>
        <end position="45"/>
    </location>
</feature>
<accession>A0A2G5D461</accession>
<feature type="domain" description="Zinc finger PHD-type" evidence="7">
    <location>
        <begin position="433"/>
        <end position="500"/>
    </location>
</feature>
<keyword evidence="4" id="KW-0862">Zinc</keyword>
<keyword evidence="2" id="KW-0479">Metal-binding</keyword>
<evidence type="ECO:0000256" key="4">
    <source>
        <dbReference type="ARBA" id="ARBA00022833"/>
    </source>
</evidence>